<keyword evidence="4 7" id="KW-1133">Transmembrane helix</keyword>
<dbReference type="Pfam" id="PF12704">
    <property type="entry name" value="MacB_PCD"/>
    <property type="match status" value="2"/>
</dbReference>
<comment type="similarity">
    <text evidence="6">Belongs to the ABC-4 integral membrane protein family.</text>
</comment>
<name>A0A7S7NP81_PALFE</name>
<dbReference type="Pfam" id="PF02687">
    <property type="entry name" value="FtsX"/>
    <property type="match status" value="2"/>
</dbReference>
<dbReference type="InterPro" id="IPR017800">
    <property type="entry name" value="ADOP"/>
</dbReference>
<keyword evidence="5 7" id="KW-0472">Membrane</keyword>
<keyword evidence="2" id="KW-1003">Cell membrane</keyword>
<evidence type="ECO:0000256" key="2">
    <source>
        <dbReference type="ARBA" id="ARBA00022475"/>
    </source>
</evidence>
<reference evidence="10 11" key="1">
    <citation type="submission" date="2020-10" db="EMBL/GenBank/DDBJ databases">
        <title>Complete genome sequence of Paludibaculum fermentans P105T, a facultatively anaerobic acidobacterium capable of dissimilatory Fe(III) reduction.</title>
        <authorList>
            <person name="Dedysh S.N."/>
            <person name="Beletsky A.V."/>
            <person name="Kulichevskaya I.S."/>
            <person name="Mardanov A.V."/>
            <person name="Ravin N.V."/>
        </authorList>
    </citation>
    <scope>NUCLEOTIDE SEQUENCE [LARGE SCALE GENOMIC DNA]</scope>
    <source>
        <strain evidence="10 11">P105</strain>
    </source>
</reference>
<evidence type="ECO:0000259" key="9">
    <source>
        <dbReference type="Pfam" id="PF12704"/>
    </source>
</evidence>
<evidence type="ECO:0000256" key="1">
    <source>
        <dbReference type="ARBA" id="ARBA00004651"/>
    </source>
</evidence>
<feature type="domain" description="MacB-like periplasmic core" evidence="9">
    <location>
        <begin position="22"/>
        <end position="235"/>
    </location>
</feature>
<dbReference type="KEGG" id="pfer:IRI77_31405"/>
<evidence type="ECO:0000256" key="5">
    <source>
        <dbReference type="ARBA" id="ARBA00023136"/>
    </source>
</evidence>
<feature type="transmembrane region" description="Helical" evidence="7">
    <location>
        <begin position="402"/>
        <end position="425"/>
    </location>
</feature>
<evidence type="ECO:0000256" key="6">
    <source>
        <dbReference type="ARBA" id="ARBA00038076"/>
    </source>
</evidence>
<keyword evidence="11" id="KW-1185">Reference proteome</keyword>
<dbReference type="EMBL" id="CP063849">
    <property type="protein sequence ID" value="QOY87230.1"/>
    <property type="molecule type" value="Genomic_DNA"/>
</dbReference>
<evidence type="ECO:0000313" key="10">
    <source>
        <dbReference type="EMBL" id="QOY87230.1"/>
    </source>
</evidence>
<evidence type="ECO:0000259" key="8">
    <source>
        <dbReference type="Pfam" id="PF02687"/>
    </source>
</evidence>
<feature type="transmembrane region" description="Helical" evidence="7">
    <location>
        <begin position="358"/>
        <end position="381"/>
    </location>
</feature>
<dbReference type="PANTHER" id="PTHR30572">
    <property type="entry name" value="MEMBRANE COMPONENT OF TRANSPORTER-RELATED"/>
    <property type="match status" value="1"/>
</dbReference>
<dbReference type="GO" id="GO:0005886">
    <property type="term" value="C:plasma membrane"/>
    <property type="evidence" value="ECO:0007669"/>
    <property type="project" value="UniProtKB-SubCell"/>
</dbReference>
<dbReference type="AlphaFoldDB" id="A0A7S7NP81"/>
<protein>
    <submittedName>
        <fullName evidence="10">ABC transporter permease</fullName>
    </submittedName>
</protein>
<proteinExistence type="inferred from homology"/>
<dbReference type="RefSeq" id="WP_194448899.1">
    <property type="nucleotide sequence ID" value="NZ_CP063849.1"/>
</dbReference>
<evidence type="ECO:0000313" key="11">
    <source>
        <dbReference type="Proteomes" id="UP000593892"/>
    </source>
</evidence>
<dbReference type="Proteomes" id="UP000593892">
    <property type="component" value="Chromosome"/>
</dbReference>
<accession>A0A7S7NP81</accession>
<gene>
    <name evidence="10" type="ORF">IRI77_31405</name>
</gene>
<feature type="domain" description="ABC3 transporter permease C-terminal" evidence="8">
    <location>
        <begin position="276"/>
        <end position="384"/>
    </location>
</feature>
<feature type="transmembrane region" description="Helical" evidence="7">
    <location>
        <begin position="325"/>
        <end position="346"/>
    </location>
</feature>
<feature type="transmembrane region" description="Helical" evidence="7">
    <location>
        <begin position="21"/>
        <end position="43"/>
    </location>
</feature>
<evidence type="ECO:0000256" key="3">
    <source>
        <dbReference type="ARBA" id="ARBA00022692"/>
    </source>
</evidence>
<evidence type="ECO:0000256" key="7">
    <source>
        <dbReference type="SAM" id="Phobius"/>
    </source>
</evidence>
<dbReference type="InterPro" id="IPR025857">
    <property type="entry name" value="MacB_PCD"/>
</dbReference>
<keyword evidence="3 7" id="KW-0812">Transmembrane</keyword>
<feature type="domain" description="MacB-like periplasmic core" evidence="9">
    <location>
        <begin position="414"/>
        <end position="629"/>
    </location>
</feature>
<sequence>MGDLLQDLRYALRTLGRAPGFTAVVVLTLALGIGANTAIFSVVHATLLKPLPFHDPARLVAVWDTYLPQYPQLGLSPLELDGLRRESGLFVQSAWYRHVPKDFQMMPPGGDAAEVHAAFISEDLLPTLGAAPALGRGFTANEPVTSILLSHRLWQTRFSADPKVIGRGVRLNEQDYTIVGVMPASYQFPDWADLWLPNGPLLADELTNPVRHSLGFIGRLQPGVTTTQVDQRFTAICRRLTAEHPTTSRGFGSLVIGLQDDLTAKQRPALLLLLGAVALILLIACANVASLLLARAGRRTQEMSVRAALGAGAWRMIRQMLTESLVLAMAGGAAGLLLAAWAIALFAPESTQLNAPVIAFSVAVTLFTGVIFGLAPALHAARTDLNTTIRPGSSTAGRTATTHSALAVIEFALALVLVAGSGILVKSFLRLMHVDPGFRAQGLLTMCVSMPPSRNPADLYHRLQEKLQSQPGVQAVAAANTLPLVANRAYSMRFNVPGSPLIHPDSLPAAELRIVSPGYFQTLAIPLKAGREFTERDVNDSVVIINETTARRFWPGDNPVGRKFVTGPWGPKPSYSTIIGVAGDVRQFGLDSEPTNDFYFPSFAANYLILRTTIQPEALAATVRQAIRSIDPAIPISDVLSMPQIVEDTSTTRRTTMALLTAFASLALLLALIGIYGVISWSVTQRTREIGIRMALGAGTYTVQRMILRRALLLGAVGLVLGLIAAAILRPVIRTLVFEVNPGDPILYAAISAAMLLVVLAACYIPARRASRVDPQIALRWE</sequence>
<feature type="transmembrane region" description="Helical" evidence="7">
    <location>
        <begin position="269"/>
        <end position="294"/>
    </location>
</feature>
<dbReference type="GO" id="GO:0022857">
    <property type="term" value="F:transmembrane transporter activity"/>
    <property type="evidence" value="ECO:0007669"/>
    <property type="project" value="TreeGrafter"/>
</dbReference>
<dbReference type="NCBIfam" id="TIGR03434">
    <property type="entry name" value="ADOP"/>
    <property type="match status" value="1"/>
</dbReference>
<evidence type="ECO:0000256" key="4">
    <source>
        <dbReference type="ARBA" id="ARBA00022989"/>
    </source>
</evidence>
<organism evidence="10 11">
    <name type="scientific">Paludibaculum fermentans</name>
    <dbReference type="NCBI Taxonomy" id="1473598"/>
    <lineage>
        <taxon>Bacteria</taxon>
        <taxon>Pseudomonadati</taxon>
        <taxon>Acidobacteriota</taxon>
        <taxon>Terriglobia</taxon>
        <taxon>Bryobacterales</taxon>
        <taxon>Bryobacteraceae</taxon>
        <taxon>Paludibaculum</taxon>
    </lineage>
</organism>
<dbReference type="InterPro" id="IPR050250">
    <property type="entry name" value="Macrolide_Exporter_MacB"/>
</dbReference>
<comment type="subcellular location">
    <subcellularLocation>
        <location evidence="1">Cell membrane</location>
        <topology evidence="1">Multi-pass membrane protein</topology>
    </subcellularLocation>
</comment>
<feature type="transmembrane region" description="Helical" evidence="7">
    <location>
        <begin position="657"/>
        <end position="679"/>
    </location>
</feature>
<feature type="domain" description="ABC3 transporter permease C-terminal" evidence="8">
    <location>
        <begin position="662"/>
        <end position="775"/>
    </location>
</feature>
<dbReference type="InterPro" id="IPR003838">
    <property type="entry name" value="ABC3_permease_C"/>
</dbReference>
<feature type="transmembrane region" description="Helical" evidence="7">
    <location>
        <begin position="745"/>
        <end position="767"/>
    </location>
</feature>
<dbReference type="PANTHER" id="PTHR30572:SF4">
    <property type="entry name" value="ABC TRANSPORTER PERMEASE YTRF"/>
    <property type="match status" value="1"/>
</dbReference>
<feature type="transmembrane region" description="Helical" evidence="7">
    <location>
        <begin position="711"/>
        <end position="733"/>
    </location>
</feature>